<keyword evidence="1" id="KW-0805">Transcription regulation</keyword>
<proteinExistence type="predicted"/>
<protein>
    <submittedName>
        <fullName evidence="5">HTH-type transcriptional regulator CdhR</fullName>
    </submittedName>
</protein>
<dbReference type="InterPro" id="IPR052158">
    <property type="entry name" value="INH-QAR"/>
</dbReference>
<dbReference type="Gene3D" id="1.10.10.60">
    <property type="entry name" value="Homeodomain-like"/>
    <property type="match status" value="1"/>
</dbReference>
<dbReference type="PANTHER" id="PTHR43130">
    <property type="entry name" value="ARAC-FAMILY TRANSCRIPTIONAL REGULATOR"/>
    <property type="match status" value="1"/>
</dbReference>
<accession>A0A1X7BXR9</accession>
<dbReference type="InterPro" id="IPR018062">
    <property type="entry name" value="HTH_AraC-typ_CS"/>
</dbReference>
<evidence type="ECO:0000313" key="5">
    <source>
        <dbReference type="EMBL" id="SMC14069.1"/>
    </source>
</evidence>
<evidence type="ECO:0000256" key="1">
    <source>
        <dbReference type="ARBA" id="ARBA00023015"/>
    </source>
</evidence>
<dbReference type="Proteomes" id="UP000193224">
    <property type="component" value="Unassembled WGS sequence"/>
</dbReference>
<dbReference type="SMART" id="SM00342">
    <property type="entry name" value="HTH_ARAC"/>
    <property type="match status" value="1"/>
</dbReference>
<keyword evidence="3" id="KW-0804">Transcription</keyword>
<dbReference type="AlphaFoldDB" id="A0A1X7BXR9"/>
<name>A0A1X7BXR9_9RHOB</name>
<sequence>MFGVNDNRMSISAKISDGATSELKRVVIVIYPGVTLLDAAGPAQVFSSANTALERVGEAPYYEVVLMSPLGGDIETDTGVVLKTASLLDVSEQPIDTLVVSGGEGVFDVLDEAEFLEWISKAFGSSRRMATTCMGAFVAANAGLLNGRNVSTHWRYTTELQRQCPEANVQKDPLFVRDGKLWSAAGVTAGIDLSLAMVEEDHGHQIAMQVAQALVVFFKRPGGQSQFSDVLAAQQEDEGGKFTRLLAWIASNLHQNLDVETLAHRAGMSPRTFARKYTQRIGVSPAKSIEMFRVEAAKQLLMQGELPFADIAINTGLTDEQRLRRAFLRHVGVSPADYRKKFGTRLVEKEF</sequence>
<reference evidence="5 6" key="1">
    <citation type="submission" date="2017-03" db="EMBL/GenBank/DDBJ databases">
        <authorList>
            <person name="Afonso C.L."/>
            <person name="Miller P.J."/>
            <person name="Scott M.A."/>
            <person name="Spackman E."/>
            <person name="Goraichik I."/>
            <person name="Dimitrov K.M."/>
            <person name="Suarez D.L."/>
            <person name="Swayne D.E."/>
        </authorList>
    </citation>
    <scope>NUCLEOTIDE SEQUENCE [LARGE SCALE GENOMIC DNA]</scope>
    <source>
        <strain evidence="5 6">CECT 7745</strain>
    </source>
</reference>
<dbReference type="Gene3D" id="3.40.50.880">
    <property type="match status" value="1"/>
</dbReference>
<dbReference type="GO" id="GO:0043565">
    <property type="term" value="F:sequence-specific DNA binding"/>
    <property type="evidence" value="ECO:0007669"/>
    <property type="project" value="InterPro"/>
</dbReference>
<dbReference type="PROSITE" id="PS01124">
    <property type="entry name" value="HTH_ARAC_FAMILY_2"/>
    <property type="match status" value="1"/>
</dbReference>
<gene>
    <name evidence="5" type="primary">cdhR_11</name>
    <name evidence="5" type="ORF">ROA7745_03933</name>
</gene>
<dbReference type="PANTHER" id="PTHR43130:SF3">
    <property type="entry name" value="HTH-TYPE TRANSCRIPTIONAL REGULATOR RV1931C"/>
    <property type="match status" value="1"/>
</dbReference>
<feature type="domain" description="HTH araC/xylS-type" evidence="4">
    <location>
        <begin position="243"/>
        <end position="341"/>
    </location>
</feature>
<dbReference type="SUPFAM" id="SSF52317">
    <property type="entry name" value="Class I glutamine amidotransferase-like"/>
    <property type="match status" value="1"/>
</dbReference>
<dbReference type="InterPro" id="IPR029062">
    <property type="entry name" value="Class_I_gatase-like"/>
</dbReference>
<keyword evidence="2" id="KW-0238">DNA-binding</keyword>
<organism evidence="5 6">
    <name type="scientific">Roseovarius aestuarii</name>
    <dbReference type="NCBI Taxonomy" id="475083"/>
    <lineage>
        <taxon>Bacteria</taxon>
        <taxon>Pseudomonadati</taxon>
        <taxon>Pseudomonadota</taxon>
        <taxon>Alphaproteobacteria</taxon>
        <taxon>Rhodobacterales</taxon>
        <taxon>Roseobacteraceae</taxon>
        <taxon>Roseovarius</taxon>
    </lineage>
</organism>
<evidence type="ECO:0000256" key="3">
    <source>
        <dbReference type="ARBA" id="ARBA00023163"/>
    </source>
</evidence>
<evidence type="ECO:0000313" key="6">
    <source>
        <dbReference type="Proteomes" id="UP000193224"/>
    </source>
</evidence>
<dbReference type="InterPro" id="IPR002818">
    <property type="entry name" value="DJ-1/PfpI"/>
</dbReference>
<keyword evidence="6" id="KW-1185">Reference proteome</keyword>
<dbReference type="PROSITE" id="PS00041">
    <property type="entry name" value="HTH_ARAC_FAMILY_1"/>
    <property type="match status" value="1"/>
</dbReference>
<dbReference type="Pfam" id="PF12833">
    <property type="entry name" value="HTH_18"/>
    <property type="match status" value="1"/>
</dbReference>
<dbReference type="GO" id="GO:0003700">
    <property type="term" value="F:DNA-binding transcription factor activity"/>
    <property type="evidence" value="ECO:0007669"/>
    <property type="project" value="InterPro"/>
</dbReference>
<dbReference type="SUPFAM" id="SSF46689">
    <property type="entry name" value="Homeodomain-like"/>
    <property type="match status" value="2"/>
</dbReference>
<dbReference type="EMBL" id="FWXB01000020">
    <property type="protein sequence ID" value="SMC14069.1"/>
    <property type="molecule type" value="Genomic_DNA"/>
</dbReference>
<dbReference type="Pfam" id="PF01965">
    <property type="entry name" value="DJ-1_PfpI"/>
    <property type="match status" value="1"/>
</dbReference>
<dbReference type="CDD" id="cd03137">
    <property type="entry name" value="GATase1_AraC_1"/>
    <property type="match status" value="1"/>
</dbReference>
<evidence type="ECO:0000259" key="4">
    <source>
        <dbReference type="PROSITE" id="PS01124"/>
    </source>
</evidence>
<evidence type="ECO:0000256" key="2">
    <source>
        <dbReference type="ARBA" id="ARBA00023125"/>
    </source>
</evidence>
<dbReference type="InterPro" id="IPR009057">
    <property type="entry name" value="Homeodomain-like_sf"/>
</dbReference>
<dbReference type="InterPro" id="IPR018060">
    <property type="entry name" value="HTH_AraC"/>
</dbReference>